<keyword evidence="1" id="KW-0732">Signal</keyword>
<accession>A0ABX7NP81</accession>
<feature type="domain" description="ADYC" evidence="2">
    <location>
        <begin position="84"/>
        <end position="340"/>
    </location>
</feature>
<name>A0ABX7NP81_9BACT</name>
<evidence type="ECO:0000313" key="4">
    <source>
        <dbReference type="Proteomes" id="UP000662747"/>
    </source>
</evidence>
<sequence length="557" mass="60752">MRRFTGPALGAWVVMSGGLFVSAARAEPPPQSAQGAWYHGTGTVETEHVNLWLEPTFQPNNCKSVTLETGGFRALSPKNCRPEDFTGSVFTSQDGTWTFEVSTVRPHRNRYAGCTNHGIELTDEAWEYTVLVSRKGSRPEPLCPGDNAALAVPLSWQKGFSSRGWMVHPSTDTFTFACIPQPTTKTCQFTGGGVIAKCTDWGYPPWKHTGQTLTGQLLEGKTVAEYVLQGNLDEAMSFHQACLRMATADYCGEGRPNTLNGTPIAFYDTKYVPLDSSPPPTPGGAPIRANLPAPPDEDFFFEAAWVDCRGLTKPLPLSGCDTADKLRAGFGAVCLSKRRWASLPVTGTCLDPQAPQEQPLPDLLAKPCEDYTEAELEALGARFFSFSHYLDTGLYRFTRPDGARDSITTTRYVLPQNMPGPIPVSLDPTLGASGTYAFARLEGAILDRKTSEALKDTMELRPLFRCVAQTPQGPRYLLNVGTEAEPEKACDVLPGSQLDTLSGKALEGYVSLQREGFLNTQLSLWRDENGNPVTATAPPKGVTWELLWPLGFIPGNR</sequence>
<reference evidence="3 4" key="1">
    <citation type="submission" date="2021-02" db="EMBL/GenBank/DDBJ databases">
        <title>De Novo genome assembly of isolated myxobacteria.</title>
        <authorList>
            <person name="Stevens D.C."/>
        </authorList>
    </citation>
    <scope>NUCLEOTIDE SEQUENCE [LARGE SCALE GENOMIC DNA]</scope>
    <source>
        <strain evidence="4">SCPEA02</strain>
    </source>
</reference>
<feature type="chain" id="PRO_5045698322" description="ADYC domain-containing protein" evidence="1">
    <location>
        <begin position="27"/>
        <end position="557"/>
    </location>
</feature>
<evidence type="ECO:0000313" key="3">
    <source>
        <dbReference type="EMBL" id="QSQ20493.1"/>
    </source>
</evidence>
<dbReference type="Proteomes" id="UP000662747">
    <property type="component" value="Chromosome"/>
</dbReference>
<dbReference type="Pfam" id="PF20032">
    <property type="entry name" value="ADYC"/>
    <property type="match status" value="1"/>
</dbReference>
<evidence type="ECO:0000256" key="1">
    <source>
        <dbReference type="SAM" id="SignalP"/>
    </source>
</evidence>
<feature type="signal peptide" evidence="1">
    <location>
        <begin position="1"/>
        <end position="26"/>
    </location>
</feature>
<keyword evidence="4" id="KW-1185">Reference proteome</keyword>
<protein>
    <recommendedName>
        <fullName evidence="2">ADYC domain-containing protein</fullName>
    </recommendedName>
</protein>
<gene>
    <name evidence="3" type="ORF">JY651_35385</name>
</gene>
<dbReference type="RefSeq" id="WP_206722073.1">
    <property type="nucleotide sequence ID" value="NZ_CP071090.1"/>
</dbReference>
<evidence type="ECO:0000259" key="2">
    <source>
        <dbReference type="Pfam" id="PF20032"/>
    </source>
</evidence>
<dbReference type="InterPro" id="IPR045426">
    <property type="entry name" value="ADYC"/>
</dbReference>
<proteinExistence type="predicted"/>
<dbReference type="EMBL" id="CP071090">
    <property type="protein sequence ID" value="QSQ20493.1"/>
    <property type="molecule type" value="Genomic_DNA"/>
</dbReference>
<organism evidence="3 4">
    <name type="scientific">Pyxidicoccus parkwayensis</name>
    <dbReference type="NCBI Taxonomy" id="2813578"/>
    <lineage>
        <taxon>Bacteria</taxon>
        <taxon>Pseudomonadati</taxon>
        <taxon>Myxococcota</taxon>
        <taxon>Myxococcia</taxon>
        <taxon>Myxococcales</taxon>
        <taxon>Cystobacterineae</taxon>
        <taxon>Myxococcaceae</taxon>
        <taxon>Pyxidicoccus</taxon>
    </lineage>
</organism>